<evidence type="ECO:0000313" key="2">
    <source>
        <dbReference type="Proteomes" id="UP000002432"/>
    </source>
</evidence>
<sequence length="985" mass="105965">MPPLTFSKNDLPFGNGISGNINLSLDQSAPALLNPINPSSNTTEIATASFGVAGAPPFKFGASQNVNLSIDAGISASLDAYFSPGASLDAHGVGDFLKNHPDSLILALDIAAHAKAGAAGSYSYGVLSADASIEAEASGELWFSRAYPRATILADVLKDFFANLRAPSNLSAPPAPGESIYYEFDGYVNLAADISAGYEMKGTHDFSIANLLLSEHYDFSILGKLGVQAAIAGRYSVEVTGVTDPDTGNPVADWARVVVQKKHSDTLSFAADINVGITSDTSGLPGTAKEFLGALLGTNAKSWLNWADKILDNADPNTLKNTLDTLSEQFLSKWTNKAFNLLSQTELNALLGDVHKIVQSYNNLDTTAINLFDKYFDMGAVPLTNLLTKLQDLTSLKDLEAKLSDNSVVPIIEELTGGDPLSWILGTVGLSDANGNPITNLLAVFNSRVQDALSLIQDNAHDLIRKWITQAKSLFGIDGFMEKLNGIGSLADLKNLADTKLNGLVERIIGTTIDKLDQTGFGKVLKGLQNFSAHEQSIYEKFSQALQQTASLSLHAAYSRTAEQEALLDVQLNLGTANGRKLLCAAAVGDFTQVLRGYQPGVVRILGGKLHRALTEQNILTFNVAGWHLNWNYQSCTTLLTSLDQNIVPGDNGALTVFTNVTMKEARDVTVNQQEMHSNFLLRLLGESHGTIDTPPQFGKDDHQYLVDTVSQFAVSYSLTLESHTNTSLARLTHLLSFASAFDLVQAGATAQGLAPYLESKKDTNNNDDFGDVQVDYEVRYNEDALTRFFSATLNEAQLRAAARQTVFVTWWDPQNTPHNAQIARVYASDSGYKLYTDLGPGLKSFTGAFPLGPAPFGVNDPHTQISLSSPDLITLYALYQYEDTLAAGITKLFSMLRSTSNHKLSPVDFQKAMGKLGTAFAEFDEIATNVAFALWDRLIASTQPPANARISSLKITSNLSGTPRVKMLIGEPALPQVGAAPATP</sequence>
<reference evidence="1 2" key="1">
    <citation type="journal article" date="2009" name="Appl. Environ. Microbiol.">
        <title>Three genomes from the phylum Acidobacteria provide insight into the lifestyles of these microorganisms in soils.</title>
        <authorList>
            <person name="Ward N.L."/>
            <person name="Challacombe J.F."/>
            <person name="Janssen P.H."/>
            <person name="Henrissat B."/>
            <person name="Coutinho P.M."/>
            <person name="Wu M."/>
            <person name="Xie G."/>
            <person name="Haft D.H."/>
            <person name="Sait M."/>
            <person name="Badger J."/>
            <person name="Barabote R.D."/>
            <person name="Bradley B."/>
            <person name="Brettin T.S."/>
            <person name="Brinkac L.M."/>
            <person name="Bruce D."/>
            <person name="Creasy T."/>
            <person name="Daugherty S.C."/>
            <person name="Davidsen T.M."/>
            <person name="DeBoy R.T."/>
            <person name="Detter J.C."/>
            <person name="Dodson R.J."/>
            <person name="Durkin A.S."/>
            <person name="Ganapathy A."/>
            <person name="Gwinn-Giglio M."/>
            <person name="Han C.S."/>
            <person name="Khouri H."/>
            <person name="Kiss H."/>
            <person name="Kothari S.P."/>
            <person name="Madupu R."/>
            <person name="Nelson K.E."/>
            <person name="Nelson W.C."/>
            <person name="Paulsen I."/>
            <person name="Penn K."/>
            <person name="Ren Q."/>
            <person name="Rosovitz M.J."/>
            <person name="Selengut J.D."/>
            <person name="Shrivastava S."/>
            <person name="Sullivan S.A."/>
            <person name="Tapia R."/>
            <person name="Thompson L.S."/>
            <person name="Watkins K.L."/>
            <person name="Yang Q."/>
            <person name="Yu C."/>
            <person name="Zafar N."/>
            <person name="Zhou L."/>
            <person name="Kuske C.R."/>
        </authorList>
    </citation>
    <scope>NUCLEOTIDE SEQUENCE [LARGE SCALE GENOMIC DNA]</scope>
    <source>
        <strain evidence="1 2">Ellin345</strain>
    </source>
</reference>
<protein>
    <submittedName>
        <fullName evidence="1">Uncharacterized protein</fullName>
    </submittedName>
</protein>
<dbReference type="AlphaFoldDB" id="Q1IPZ6"/>
<keyword evidence="2" id="KW-1185">Reference proteome</keyword>
<dbReference type="EMBL" id="CP000360">
    <property type="protein sequence ID" value="ABF41054.1"/>
    <property type="molecule type" value="Genomic_DNA"/>
</dbReference>
<dbReference type="EnsemblBacteria" id="ABF41054">
    <property type="protein sequence ID" value="ABF41054"/>
    <property type="gene ID" value="Acid345_2053"/>
</dbReference>
<dbReference type="HOGENOM" id="CLU_302643_0_0_0"/>
<evidence type="ECO:0000313" key="1">
    <source>
        <dbReference type="EMBL" id="ABF41054.1"/>
    </source>
</evidence>
<name>Q1IPZ6_KORVE</name>
<gene>
    <name evidence="1" type="ordered locus">Acid345_2053</name>
</gene>
<accession>Q1IPZ6</accession>
<dbReference type="Proteomes" id="UP000002432">
    <property type="component" value="Chromosome"/>
</dbReference>
<dbReference type="RefSeq" id="WP_011522855.1">
    <property type="nucleotide sequence ID" value="NC_008009.1"/>
</dbReference>
<proteinExistence type="predicted"/>
<dbReference type="KEGG" id="aba:Acid345_2053"/>
<organism evidence="1 2">
    <name type="scientific">Koribacter versatilis (strain Ellin345)</name>
    <dbReference type="NCBI Taxonomy" id="204669"/>
    <lineage>
        <taxon>Bacteria</taxon>
        <taxon>Pseudomonadati</taxon>
        <taxon>Acidobacteriota</taxon>
        <taxon>Terriglobia</taxon>
        <taxon>Terriglobales</taxon>
        <taxon>Candidatus Korobacteraceae</taxon>
        <taxon>Candidatus Korobacter</taxon>
    </lineage>
</organism>